<proteinExistence type="predicted"/>
<evidence type="ECO:0000259" key="2">
    <source>
        <dbReference type="Pfam" id="PF20150"/>
    </source>
</evidence>
<dbReference type="EMBL" id="JAPCWZ010000006">
    <property type="protein sequence ID" value="KAK8859672.1"/>
    <property type="molecule type" value="Genomic_DNA"/>
</dbReference>
<dbReference type="Proteomes" id="UP001390339">
    <property type="component" value="Unassembled WGS sequence"/>
</dbReference>
<protein>
    <recommendedName>
        <fullName evidence="2">2EXR domain-containing protein</fullName>
    </recommendedName>
</protein>
<dbReference type="InterPro" id="IPR045518">
    <property type="entry name" value="2EXR"/>
</dbReference>
<evidence type="ECO:0000313" key="3">
    <source>
        <dbReference type="EMBL" id="KAK8859672.1"/>
    </source>
</evidence>
<comment type="caution">
    <text evidence="3">The sequence shown here is derived from an EMBL/GenBank/DDBJ whole genome shotgun (WGS) entry which is preliminary data.</text>
</comment>
<feature type="region of interest" description="Disordered" evidence="1">
    <location>
        <begin position="412"/>
        <end position="441"/>
    </location>
</feature>
<dbReference type="Pfam" id="PF20150">
    <property type="entry name" value="2EXR"/>
    <property type="match status" value="1"/>
</dbReference>
<gene>
    <name evidence="3" type="ORF">PGQ11_010406</name>
</gene>
<organism evidence="3 4">
    <name type="scientific">Apiospora arundinis</name>
    <dbReference type="NCBI Taxonomy" id="335852"/>
    <lineage>
        <taxon>Eukaryota</taxon>
        <taxon>Fungi</taxon>
        <taxon>Dikarya</taxon>
        <taxon>Ascomycota</taxon>
        <taxon>Pezizomycotina</taxon>
        <taxon>Sordariomycetes</taxon>
        <taxon>Xylariomycetidae</taxon>
        <taxon>Amphisphaeriales</taxon>
        <taxon>Apiosporaceae</taxon>
        <taxon>Apiospora</taxon>
    </lineage>
</organism>
<feature type="domain" description="2EXR" evidence="2">
    <location>
        <begin position="2"/>
        <end position="99"/>
    </location>
</feature>
<evidence type="ECO:0000256" key="1">
    <source>
        <dbReference type="SAM" id="MobiDB-lite"/>
    </source>
</evidence>
<accession>A0ABR2IA30</accession>
<reference evidence="3 4" key="1">
    <citation type="journal article" date="2024" name="IMA Fungus">
        <title>Apiospora arundinis, a panoply of carbohydrate-active enzymes and secondary metabolites.</title>
        <authorList>
            <person name="Sorensen T."/>
            <person name="Petersen C."/>
            <person name="Muurmann A.T."/>
            <person name="Christiansen J.V."/>
            <person name="Brundto M.L."/>
            <person name="Overgaard C.K."/>
            <person name="Boysen A.T."/>
            <person name="Wollenberg R.D."/>
            <person name="Larsen T.O."/>
            <person name="Sorensen J.L."/>
            <person name="Nielsen K.L."/>
            <person name="Sondergaard T.E."/>
        </authorList>
    </citation>
    <scope>NUCLEOTIDE SEQUENCE [LARGE SCALE GENOMIC DNA]</scope>
    <source>
        <strain evidence="3 4">AAU 773</strain>
    </source>
</reference>
<evidence type="ECO:0000313" key="4">
    <source>
        <dbReference type="Proteomes" id="UP001390339"/>
    </source>
</evidence>
<keyword evidence="4" id="KW-1185">Reference proteome</keyword>
<sequence>MLPPEIRHRIWEEALGDPLRLDSFYWIDKQVSAPVFKYQHRYCQPGERRITVKARSEVAITLGLVNHEAREVVRRQYKDLQTFTIHPWGTGNPVTVNVDTKVDMFYFLNLQHYLPALSTPLQTNPHIGVNLRHLALPLLDIALWMEDIDKETLRSPFAPSFPPRGPIQQSPCLLPGLSEVLAALPSLQTLYLVVDRLFSIPYDYPSSRSGSDLVRSRSHLHKLAESQPRDAYGFSDYDSFCATGGCLWKIEVPDDVCVDPEYEWSPRSVGDAPTELYLSDFKECDTFFRKVRMELHRLLARLPQPGEVDVRLVIDLDANVNGHQCEHLRMFEWPWAREAATWQRYFAPKVRGYDRYFASRDNARDWYYDVSGHELAAPKPEAPDWTASDMRDRNYNPDRYVDSYDCGSSEYDWGSTSEGMDDDDDDCNTNIIDPDSGPGDL</sequence>
<name>A0ABR2IA30_9PEZI</name>